<sequence length="412" mass="44894">MAAEGLPLGAAPLPVPLPPLLLAAAAAAALGYYWARVPQRPLLAGGARLRAFVRRRCPAAAETFYPTAWCFEGRLQTLLRALLQSRPPVSYRSERIRTPDGGQLLLDWADGAGSCRHPDPRTRPTVLLLPGLIGSSQAAYVLHLVRQAQRAGYRSVVLNNRGCGGEELLTPRTFCASNTEDLETAIRHIRTQFPQAPLLAVGVSLGGVLVLNYLARTGRAAGLVAAMAISASWDPFETMESLEKPLNALLFNQHLAAGLCQLIRRHRAVIADKADVDYILQARTIREFDERYTAPAFGYGSCREYYQAASPSRKVHAIRVPVLCLNASDDPFCPLHAIPVEAAWHLPNVALLVTAHGGHIGFLEGLFPRHETYVDRVFAQFVTAVFEHSEELSQLDEGSSSTREEAAEQGTP</sequence>
<keyword evidence="5" id="KW-0472">Membrane</keyword>
<evidence type="ECO:0000259" key="6">
    <source>
        <dbReference type="Pfam" id="PF00561"/>
    </source>
</evidence>
<dbReference type="SUPFAM" id="SSF53474">
    <property type="entry name" value="alpha/beta-Hydrolases"/>
    <property type="match status" value="1"/>
</dbReference>
<organism evidence="7 8">
    <name type="scientific">Apteryx mantelli</name>
    <name type="common">North Island brown kiwi</name>
    <dbReference type="NCBI Taxonomy" id="2696672"/>
    <lineage>
        <taxon>Eukaryota</taxon>
        <taxon>Metazoa</taxon>
        <taxon>Chordata</taxon>
        <taxon>Craniata</taxon>
        <taxon>Vertebrata</taxon>
        <taxon>Euteleostomi</taxon>
        <taxon>Archelosauria</taxon>
        <taxon>Archosauria</taxon>
        <taxon>Dinosauria</taxon>
        <taxon>Saurischia</taxon>
        <taxon>Theropoda</taxon>
        <taxon>Coelurosauria</taxon>
        <taxon>Aves</taxon>
        <taxon>Palaeognathae</taxon>
        <taxon>Apterygiformes</taxon>
        <taxon>Apterygidae</taxon>
        <taxon>Apteryx</taxon>
    </lineage>
</organism>
<feature type="domain" description="AB hydrolase-1" evidence="6">
    <location>
        <begin position="124"/>
        <end position="365"/>
    </location>
</feature>
<dbReference type="PROSITE" id="PS01133">
    <property type="entry name" value="UPF0017"/>
    <property type="match status" value="1"/>
</dbReference>
<evidence type="ECO:0000256" key="2">
    <source>
        <dbReference type="ARBA" id="ARBA00022487"/>
    </source>
</evidence>
<gene>
    <name evidence="8" type="primary">ABHD1</name>
</gene>
<keyword evidence="5" id="KW-1133">Transmembrane helix</keyword>
<evidence type="ECO:0000313" key="8">
    <source>
        <dbReference type="RefSeq" id="XP_067150735.1"/>
    </source>
</evidence>
<dbReference type="Proteomes" id="UP001652627">
    <property type="component" value="Chromosome 3"/>
</dbReference>
<dbReference type="RefSeq" id="XP_067150735.1">
    <property type="nucleotide sequence ID" value="XM_067294634.1"/>
</dbReference>
<keyword evidence="3" id="KW-0378">Hydrolase</keyword>
<dbReference type="InterPro" id="IPR012020">
    <property type="entry name" value="ABHD4"/>
</dbReference>
<dbReference type="Pfam" id="PF00561">
    <property type="entry name" value="Abhydrolase_1"/>
    <property type="match status" value="1"/>
</dbReference>
<proteinExistence type="inferred from homology"/>
<dbReference type="InterPro" id="IPR000073">
    <property type="entry name" value="AB_hydrolase_1"/>
</dbReference>
<feature type="region of interest" description="Disordered" evidence="4">
    <location>
        <begin position="393"/>
        <end position="412"/>
    </location>
</feature>
<dbReference type="GeneID" id="106484363"/>
<evidence type="ECO:0000256" key="4">
    <source>
        <dbReference type="SAM" id="MobiDB-lite"/>
    </source>
</evidence>
<dbReference type="PANTHER" id="PTHR10794:SF60">
    <property type="entry name" value="PROTEIN ABHD1"/>
    <property type="match status" value="1"/>
</dbReference>
<evidence type="ECO:0000256" key="5">
    <source>
        <dbReference type="SAM" id="Phobius"/>
    </source>
</evidence>
<keyword evidence="2" id="KW-0719">Serine esterase</keyword>
<keyword evidence="7" id="KW-1185">Reference proteome</keyword>
<dbReference type="InterPro" id="IPR000952">
    <property type="entry name" value="AB_hydrolase_4_CS"/>
</dbReference>
<name>A0ABM4EDF0_9AVES</name>
<dbReference type="PANTHER" id="PTHR10794">
    <property type="entry name" value="ABHYDROLASE DOMAIN-CONTAINING PROTEIN"/>
    <property type="match status" value="1"/>
</dbReference>
<reference evidence="8" key="1">
    <citation type="submission" date="2025-08" db="UniProtKB">
        <authorList>
            <consortium name="RefSeq"/>
        </authorList>
    </citation>
    <scope>IDENTIFICATION</scope>
    <source>
        <tissue evidence="8">Blood</tissue>
    </source>
</reference>
<keyword evidence="5" id="KW-0812">Transmembrane</keyword>
<dbReference type="InterPro" id="IPR050960">
    <property type="entry name" value="AB_hydrolase_4_sf"/>
</dbReference>
<feature type="transmembrane region" description="Helical" evidence="5">
    <location>
        <begin position="196"/>
        <end position="215"/>
    </location>
</feature>
<evidence type="ECO:0000256" key="3">
    <source>
        <dbReference type="ARBA" id="ARBA00022801"/>
    </source>
</evidence>
<comment type="similarity">
    <text evidence="1">Belongs to the AB hydrolase superfamily. AB hydrolase 4 family.</text>
</comment>
<protein>
    <submittedName>
        <fullName evidence="8">Protein ABHD1</fullName>
    </submittedName>
</protein>
<feature type="transmembrane region" description="Helical" evidence="5">
    <location>
        <begin position="17"/>
        <end position="35"/>
    </location>
</feature>
<evidence type="ECO:0000313" key="7">
    <source>
        <dbReference type="Proteomes" id="UP001652627"/>
    </source>
</evidence>
<evidence type="ECO:0000256" key="1">
    <source>
        <dbReference type="ARBA" id="ARBA00010884"/>
    </source>
</evidence>
<accession>A0ABM4EDF0</accession>
<dbReference type="Gene3D" id="3.40.50.1820">
    <property type="entry name" value="alpha/beta hydrolase"/>
    <property type="match status" value="1"/>
</dbReference>
<dbReference type="PIRSF" id="PIRSF005211">
    <property type="entry name" value="Ab_hydro_YheT"/>
    <property type="match status" value="1"/>
</dbReference>
<dbReference type="InterPro" id="IPR029058">
    <property type="entry name" value="AB_hydrolase_fold"/>
</dbReference>